<evidence type="ECO:0000256" key="6">
    <source>
        <dbReference type="ARBA" id="ARBA00022927"/>
    </source>
</evidence>
<evidence type="ECO:0000256" key="9">
    <source>
        <dbReference type="SAM" id="Phobius"/>
    </source>
</evidence>
<feature type="transmembrane region" description="Helical" evidence="9">
    <location>
        <begin position="137"/>
        <end position="157"/>
    </location>
</feature>
<feature type="non-terminal residue" evidence="10">
    <location>
        <position position="1"/>
    </location>
</feature>
<feature type="transmembrane region" description="Helical" evidence="9">
    <location>
        <begin position="540"/>
        <end position="558"/>
    </location>
</feature>
<comment type="subcellular location">
    <subcellularLocation>
        <location evidence="1">Membrane</location>
        <topology evidence="1">Multi-pass membrane protein</topology>
    </subcellularLocation>
</comment>
<dbReference type="PANTHER" id="PTHR22601">
    <property type="entry name" value="ISP4 LIKE PROTEIN"/>
    <property type="match status" value="1"/>
</dbReference>
<evidence type="ECO:0000256" key="7">
    <source>
        <dbReference type="ARBA" id="ARBA00022989"/>
    </source>
</evidence>
<evidence type="ECO:0000313" key="11">
    <source>
        <dbReference type="Proteomes" id="UP000269721"/>
    </source>
</evidence>
<evidence type="ECO:0000256" key="2">
    <source>
        <dbReference type="ARBA" id="ARBA00008807"/>
    </source>
</evidence>
<feature type="transmembrane region" description="Helical" evidence="9">
    <location>
        <begin position="47"/>
        <end position="67"/>
    </location>
</feature>
<gene>
    <name evidence="10" type="ORF">BDK51DRAFT_2741</name>
</gene>
<dbReference type="Proteomes" id="UP000269721">
    <property type="component" value="Unassembled WGS sequence"/>
</dbReference>
<feature type="transmembrane region" description="Helical" evidence="9">
    <location>
        <begin position="565"/>
        <end position="584"/>
    </location>
</feature>
<dbReference type="EMBL" id="KZ994772">
    <property type="protein sequence ID" value="RKO92119.1"/>
    <property type="molecule type" value="Genomic_DNA"/>
</dbReference>
<feature type="transmembrane region" description="Helical" evidence="9">
    <location>
        <begin position="336"/>
        <end position="359"/>
    </location>
</feature>
<keyword evidence="7 9" id="KW-1133">Transmembrane helix</keyword>
<comment type="similarity">
    <text evidence="2">Belongs to the oligopeptide OPT transporter family.</text>
</comment>
<evidence type="ECO:0000313" key="10">
    <source>
        <dbReference type="EMBL" id="RKO92119.1"/>
    </source>
</evidence>
<dbReference type="AlphaFoldDB" id="A0A4P9WH27"/>
<dbReference type="OrthoDB" id="9986677at2759"/>
<keyword evidence="11" id="KW-1185">Reference proteome</keyword>
<evidence type="ECO:0000256" key="4">
    <source>
        <dbReference type="ARBA" id="ARBA00022692"/>
    </source>
</evidence>
<reference evidence="11" key="1">
    <citation type="journal article" date="2018" name="Nat. Microbiol.">
        <title>Leveraging single-cell genomics to expand the fungal tree of life.</title>
        <authorList>
            <person name="Ahrendt S.R."/>
            <person name="Quandt C.A."/>
            <person name="Ciobanu D."/>
            <person name="Clum A."/>
            <person name="Salamov A."/>
            <person name="Andreopoulos B."/>
            <person name="Cheng J.F."/>
            <person name="Woyke T."/>
            <person name="Pelin A."/>
            <person name="Henrissat B."/>
            <person name="Reynolds N.K."/>
            <person name="Benny G.L."/>
            <person name="Smith M.E."/>
            <person name="James T.Y."/>
            <person name="Grigoriev I.V."/>
        </authorList>
    </citation>
    <scope>NUCLEOTIDE SEQUENCE [LARGE SCALE GENOMIC DNA]</scope>
</reference>
<feature type="transmembrane region" description="Helical" evidence="9">
    <location>
        <begin position="490"/>
        <end position="508"/>
    </location>
</feature>
<keyword evidence="6" id="KW-0653">Protein transport</keyword>
<feature type="non-terminal residue" evidence="10">
    <location>
        <position position="662"/>
    </location>
</feature>
<accession>A0A4P9WH27</accession>
<dbReference type="NCBIfam" id="TIGR00728">
    <property type="entry name" value="OPT_sfam"/>
    <property type="match status" value="1"/>
</dbReference>
<feature type="transmembrane region" description="Helical" evidence="9">
    <location>
        <begin position="222"/>
        <end position="243"/>
    </location>
</feature>
<evidence type="ECO:0000256" key="8">
    <source>
        <dbReference type="ARBA" id="ARBA00023136"/>
    </source>
</evidence>
<dbReference type="GO" id="GO:0035673">
    <property type="term" value="F:oligopeptide transmembrane transporter activity"/>
    <property type="evidence" value="ECO:0007669"/>
    <property type="project" value="InterPro"/>
</dbReference>
<organism evidence="10 11">
    <name type="scientific">Blyttiomyces helicus</name>
    <dbReference type="NCBI Taxonomy" id="388810"/>
    <lineage>
        <taxon>Eukaryota</taxon>
        <taxon>Fungi</taxon>
        <taxon>Fungi incertae sedis</taxon>
        <taxon>Chytridiomycota</taxon>
        <taxon>Chytridiomycota incertae sedis</taxon>
        <taxon>Chytridiomycetes</taxon>
        <taxon>Chytridiomycetes incertae sedis</taxon>
        <taxon>Blyttiomyces</taxon>
    </lineage>
</organism>
<sequence length="662" mass="74149">VAGTVPTSDDPTLPSITFRFWVISTIFSAFAAAVGQFMYFRYNQVYLNNFAIILMTYPCGVMMGKVLPDWRIGFHWPFDFLFARGTFVGGSLNPGPFNIKEHTLIMVAASTNSGQAYATDILAIQRLFYGPKQDPDNVGWCAALLLIITTQCVGYGFSGLCRKWLVTPAPMWWPSNVVLANILHVFHAKSNEGVVADRQGLFNKLTAWVIIYEFLPQYFATYLGKISIICLAFGSQGGGFMYLSFDWSALSGSSPLFTPFWAQMNSLLAVFISTWIVAPWMYRKNIWGANMFPLAAAGNFDVYGAPYKVSMVLNNKTLVVDDAKYEAYSPLRLTTYWALSYGTNFAVITSLLVHVALFNGKEILDVHIKIMRKYPEVPHTWYLATLVIFLGLSILTWLTLSSLIQWWGILLAMVTVIIFVVPIGMIQAIANIQIGTNVLTEFIFGLAVPGKAIANVCFKTYGYNAMSQALNLISDLKLAVYLKIPPKSMFICQLYATFIGAIVNYAVLDLIIRNVPAVCANHPGTTIAFDPAWDTTSPKIFYTASLIWGAVGPARMFGPDSPYHPLLWFFLGGVFIPIPCYLLYRRYPNFGWQYVNWPIFLLGWGGGPANGSGASYLTVLFLSWYSQYYAKRYRRNWYDKYNYTISAALDSGTIITAIICYL</sequence>
<proteinExistence type="inferred from homology"/>
<keyword evidence="5" id="KW-0571">Peptide transport</keyword>
<evidence type="ECO:0000256" key="3">
    <source>
        <dbReference type="ARBA" id="ARBA00022448"/>
    </source>
</evidence>
<protein>
    <submittedName>
        <fullName evidence="10">OPT oligopeptide transporter protein-domain-containing protein</fullName>
    </submittedName>
</protein>
<feature type="transmembrane region" description="Helical" evidence="9">
    <location>
        <begin position="406"/>
        <end position="426"/>
    </location>
</feature>
<dbReference type="InterPro" id="IPR004648">
    <property type="entry name" value="Oligpept_transpt"/>
</dbReference>
<feature type="transmembrane region" description="Helical" evidence="9">
    <location>
        <begin position="604"/>
        <end position="625"/>
    </location>
</feature>
<name>A0A4P9WH27_9FUNG</name>
<keyword evidence="4 9" id="KW-0812">Transmembrane</keyword>
<evidence type="ECO:0000256" key="1">
    <source>
        <dbReference type="ARBA" id="ARBA00004141"/>
    </source>
</evidence>
<feature type="transmembrane region" description="Helical" evidence="9">
    <location>
        <begin position="20"/>
        <end position="40"/>
    </location>
</feature>
<feature type="transmembrane region" description="Helical" evidence="9">
    <location>
        <begin position="264"/>
        <end position="282"/>
    </location>
</feature>
<evidence type="ECO:0000256" key="5">
    <source>
        <dbReference type="ARBA" id="ARBA00022856"/>
    </source>
</evidence>
<keyword evidence="8 9" id="KW-0472">Membrane</keyword>
<dbReference type="GO" id="GO:0015031">
    <property type="term" value="P:protein transport"/>
    <property type="evidence" value="ECO:0007669"/>
    <property type="project" value="UniProtKB-KW"/>
</dbReference>
<dbReference type="InterPro" id="IPR004813">
    <property type="entry name" value="OPT"/>
</dbReference>
<dbReference type="NCBIfam" id="TIGR00727">
    <property type="entry name" value="ISP4_OPT"/>
    <property type="match status" value="1"/>
</dbReference>
<keyword evidence="3" id="KW-0813">Transport</keyword>
<dbReference type="GO" id="GO:0016020">
    <property type="term" value="C:membrane"/>
    <property type="evidence" value="ECO:0007669"/>
    <property type="project" value="UniProtKB-SubCell"/>
</dbReference>
<feature type="transmembrane region" description="Helical" evidence="9">
    <location>
        <begin position="380"/>
        <end position="400"/>
    </location>
</feature>
<dbReference type="Pfam" id="PF03169">
    <property type="entry name" value="OPT"/>
    <property type="match status" value="1"/>
</dbReference>